<accession>A0A6C2CL22</accession>
<keyword evidence="4" id="KW-0812">Transmembrane</keyword>
<dbReference type="Proteomes" id="UP000389128">
    <property type="component" value="Unassembled WGS sequence"/>
</dbReference>
<name>A0A6C2CL22_9RHOO</name>
<evidence type="ECO:0000256" key="4">
    <source>
        <dbReference type="SAM" id="Phobius"/>
    </source>
</evidence>
<dbReference type="Pfam" id="PF12801">
    <property type="entry name" value="Fer4_5"/>
    <property type="match status" value="2"/>
</dbReference>
<dbReference type="PANTHER" id="PTHR30224:SF4">
    <property type="entry name" value="ELECTRON TRANSPORT PROTEIN YCCM-RELATED"/>
    <property type="match status" value="1"/>
</dbReference>
<organism evidence="6 7">
    <name type="scientific">Zoogloea oleivorans</name>
    <dbReference type="NCBI Taxonomy" id="1552750"/>
    <lineage>
        <taxon>Bacteria</taxon>
        <taxon>Pseudomonadati</taxon>
        <taxon>Pseudomonadota</taxon>
        <taxon>Betaproteobacteria</taxon>
        <taxon>Rhodocyclales</taxon>
        <taxon>Zoogloeaceae</taxon>
        <taxon>Zoogloea</taxon>
    </lineage>
</organism>
<feature type="domain" description="4Fe-4S ferredoxin-type" evidence="5">
    <location>
        <begin position="164"/>
        <end position="189"/>
    </location>
</feature>
<evidence type="ECO:0000259" key="5">
    <source>
        <dbReference type="Pfam" id="PF12801"/>
    </source>
</evidence>
<comment type="subcellular location">
    <subcellularLocation>
        <location evidence="1">Cell membrane</location>
    </subcellularLocation>
</comment>
<evidence type="ECO:0000256" key="1">
    <source>
        <dbReference type="ARBA" id="ARBA00004236"/>
    </source>
</evidence>
<protein>
    <submittedName>
        <fullName evidence="6">4Fe-4S binding protein</fullName>
    </submittedName>
</protein>
<keyword evidence="4" id="KW-1133">Transmembrane helix</keyword>
<reference evidence="6 7" key="1">
    <citation type="submission" date="2019-01" db="EMBL/GenBank/DDBJ databases">
        <title>Zoogloea oleivorans genome sequencing and assembly.</title>
        <authorList>
            <person name="Tancsics A."/>
            <person name="Farkas M."/>
            <person name="Kriszt B."/>
            <person name="Maroti G."/>
            <person name="Horvath B."/>
        </authorList>
    </citation>
    <scope>NUCLEOTIDE SEQUENCE [LARGE SCALE GENOMIC DNA]</scope>
    <source>
        <strain evidence="6 7">Buc</strain>
    </source>
</reference>
<proteinExistence type="predicted"/>
<dbReference type="InterPro" id="IPR017896">
    <property type="entry name" value="4Fe4S_Fe-S-bd"/>
</dbReference>
<dbReference type="RefSeq" id="WP_148580241.1">
    <property type="nucleotide sequence ID" value="NZ_SDKK01000016.1"/>
</dbReference>
<feature type="transmembrane region" description="Helical" evidence="4">
    <location>
        <begin position="377"/>
        <end position="399"/>
    </location>
</feature>
<sequence length="467" mass="51732">MTEHVLQFQRTKPAGRLEKAGLFLRRHRTPIIAIQWLIVLIYTALVVIPAFLPLPPESAHIWDNLRLFAQFCFWGIWWPGVMIATVTLGRVWCGVFCPEGFISERVSRYGRGKPLPGWLKWSGWPFVAFICTTVYGQLVSVYEYPQAALLVLGGSTVAAIGVGLLYGREKRIWCRYLCPASGVFAVLAKIAPLHYKVDRAAWDHHKDKHKGDFEPVNCAPLVDVRRMTSASECHACGRCAGQRDAVALSWRSPAAEVLDAGNPARTPDALTLAYGVLGVATAAFQWTVSPWFQHIKMALAEWLVEHEHFALLDNDVPWWLLTHYPEASDLFTWLDGALVLAYLLGGGFLLGSLLLIGPAIASRLTMDKPLNWQRFTLALTPLAAASVILGLSMLTVSHLKAEHVWLGWLPAFRIALLGTGCLGSLALVFGLLRHSAGGLPRRLLAGVAMVWPVGLMATLWTLVFFVW</sequence>
<dbReference type="AlphaFoldDB" id="A0A6C2CL22"/>
<evidence type="ECO:0000256" key="2">
    <source>
        <dbReference type="ARBA" id="ARBA00022475"/>
    </source>
</evidence>
<feature type="domain" description="4Fe-4S ferredoxin-type" evidence="5">
    <location>
        <begin position="73"/>
        <end position="113"/>
    </location>
</feature>
<keyword evidence="2" id="KW-1003">Cell membrane</keyword>
<dbReference type="PANTHER" id="PTHR30224">
    <property type="entry name" value="ELECTRON TRANSPORT PROTEIN"/>
    <property type="match status" value="1"/>
</dbReference>
<feature type="transmembrane region" description="Helical" evidence="4">
    <location>
        <begin position="74"/>
        <end position="97"/>
    </location>
</feature>
<keyword evidence="3 4" id="KW-0472">Membrane</keyword>
<feature type="transmembrane region" description="Helical" evidence="4">
    <location>
        <begin position="269"/>
        <end position="288"/>
    </location>
</feature>
<dbReference type="EMBL" id="SDKK01000016">
    <property type="protein sequence ID" value="TYC54824.1"/>
    <property type="molecule type" value="Genomic_DNA"/>
</dbReference>
<feature type="transmembrane region" description="Helical" evidence="4">
    <location>
        <begin position="31"/>
        <end position="54"/>
    </location>
</feature>
<feature type="transmembrane region" description="Helical" evidence="4">
    <location>
        <begin position="330"/>
        <end position="356"/>
    </location>
</feature>
<dbReference type="GO" id="GO:0005886">
    <property type="term" value="C:plasma membrane"/>
    <property type="evidence" value="ECO:0007669"/>
    <property type="project" value="UniProtKB-SubCell"/>
</dbReference>
<gene>
    <name evidence="6" type="ORF">ETQ85_16800</name>
</gene>
<dbReference type="OrthoDB" id="9806398at2"/>
<dbReference type="InterPro" id="IPR052378">
    <property type="entry name" value="NosR_regulator"/>
</dbReference>
<feature type="transmembrane region" description="Helical" evidence="4">
    <location>
        <begin position="118"/>
        <end position="138"/>
    </location>
</feature>
<comment type="caution">
    <text evidence="6">The sequence shown here is derived from an EMBL/GenBank/DDBJ whole genome shotgun (WGS) entry which is preliminary data.</text>
</comment>
<evidence type="ECO:0000256" key="3">
    <source>
        <dbReference type="ARBA" id="ARBA00023136"/>
    </source>
</evidence>
<feature type="transmembrane region" description="Helical" evidence="4">
    <location>
        <begin position="144"/>
        <end position="166"/>
    </location>
</feature>
<feature type="transmembrane region" description="Helical" evidence="4">
    <location>
        <begin position="411"/>
        <end position="432"/>
    </location>
</feature>
<feature type="transmembrane region" description="Helical" evidence="4">
    <location>
        <begin position="444"/>
        <end position="466"/>
    </location>
</feature>
<keyword evidence="7" id="KW-1185">Reference proteome</keyword>
<evidence type="ECO:0000313" key="6">
    <source>
        <dbReference type="EMBL" id="TYC54824.1"/>
    </source>
</evidence>
<evidence type="ECO:0000313" key="7">
    <source>
        <dbReference type="Proteomes" id="UP000389128"/>
    </source>
</evidence>